<evidence type="ECO:0000256" key="2">
    <source>
        <dbReference type="ARBA" id="ARBA00005349"/>
    </source>
</evidence>
<evidence type="ECO:0000256" key="1">
    <source>
        <dbReference type="ARBA" id="ARBA00001974"/>
    </source>
</evidence>
<evidence type="ECO:0000256" key="4">
    <source>
        <dbReference type="ARBA" id="ARBA00022827"/>
    </source>
</evidence>
<keyword evidence="3" id="KW-0285">Flavoprotein</keyword>
<dbReference type="InterPro" id="IPR018168">
    <property type="entry name" value="Ubi_Hdrlase_CS"/>
</dbReference>
<reference evidence="8" key="2">
    <citation type="journal article" date="2022" name="Microbiol. Resour. Announc.">
        <title>Metagenome Sequencing to Explore Phylogenomics of Terrestrial Cyanobacteria.</title>
        <authorList>
            <person name="Ward R.D."/>
            <person name="Stajich J.E."/>
            <person name="Johansen J.R."/>
            <person name="Huntemann M."/>
            <person name="Clum A."/>
            <person name="Foster B."/>
            <person name="Foster B."/>
            <person name="Roux S."/>
            <person name="Palaniappan K."/>
            <person name="Varghese N."/>
            <person name="Mukherjee S."/>
            <person name="Reddy T.B.K."/>
            <person name="Daum C."/>
            <person name="Copeland A."/>
            <person name="Chen I.A."/>
            <person name="Ivanova N.N."/>
            <person name="Kyrpides N.C."/>
            <person name="Shapiro N."/>
            <person name="Eloe-Fadrosh E.A."/>
            <person name="Pietrasiak N."/>
        </authorList>
    </citation>
    <scope>NUCLEOTIDE SEQUENCE</scope>
    <source>
        <strain evidence="8">CPER-KK1</strain>
    </source>
</reference>
<dbReference type="PROSITE" id="PS01304">
    <property type="entry name" value="UBIH"/>
    <property type="match status" value="1"/>
</dbReference>
<dbReference type="PANTHER" id="PTHR43876">
    <property type="entry name" value="UBIQUINONE BIOSYNTHESIS MONOOXYGENASE COQ6, MITOCHONDRIAL"/>
    <property type="match status" value="1"/>
</dbReference>
<sequence>MALEQLIQTPPSTQQGFDYDLAIVGGGIAGATLACALKNSKLSVVLIEAQLPSVAAVKPQAYNLSILSGRIFQGIGVWNKILPQITTYRHIRLSDGDHAGIVQFHPADLGTDALGYVGEHNILLTALQEFLAECPNISWLCPAEVEEVEYQGSGVEIKVKVAGTYRQLRTRLVVGADGVRSQIRTSAGITTKGWQYWQSCVTARIKTEKPHNNTAFERFWSSGPMGVLPLPGNRCQVVWTAPHAEAKALKELDKAEFLALLEQRTGGLLGHLELESDRFVFPVQLMQSDRYTQPRLALIGDAAHCCHPVGGQGLNMGIRDAAALAQILQAATQQGEDIGDVQVLRRYERWRKLENWAILGFTDVLDRMFSNNWLPVVTTRRFGLWILQNIHPFKSLALRLMTGLLGRTPHLGQSSGQIEG</sequence>
<dbReference type="GO" id="GO:0004497">
    <property type="term" value="F:monooxygenase activity"/>
    <property type="evidence" value="ECO:0007669"/>
    <property type="project" value="UniProtKB-KW"/>
</dbReference>
<protein>
    <submittedName>
        <fullName evidence="8">FAD-dependent hydroxylase</fullName>
    </submittedName>
</protein>
<dbReference type="AlphaFoldDB" id="A0A951U9H7"/>
<dbReference type="GO" id="GO:0110142">
    <property type="term" value="C:ubiquinone biosynthesis complex"/>
    <property type="evidence" value="ECO:0007669"/>
    <property type="project" value="UniProtKB-ARBA"/>
</dbReference>
<dbReference type="GO" id="GO:0006744">
    <property type="term" value="P:ubiquinone biosynthetic process"/>
    <property type="evidence" value="ECO:0007669"/>
    <property type="project" value="InterPro"/>
</dbReference>
<reference evidence="8" key="1">
    <citation type="submission" date="2021-05" db="EMBL/GenBank/DDBJ databases">
        <authorList>
            <person name="Pietrasiak N."/>
            <person name="Ward R."/>
            <person name="Stajich J.E."/>
            <person name="Kurbessoian T."/>
        </authorList>
    </citation>
    <scope>NUCLEOTIDE SEQUENCE</scope>
    <source>
        <strain evidence="8">CPER-KK1</strain>
    </source>
</reference>
<accession>A0A951U9H7</accession>
<gene>
    <name evidence="8" type="ORF">KME25_10745</name>
</gene>
<dbReference type="Pfam" id="PF01494">
    <property type="entry name" value="FAD_binding_3"/>
    <property type="match status" value="1"/>
</dbReference>
<dbReference type="PANTHER" id="PTHR43876:SF7">
    <property type="entry name" value="UBIQUINONE BIOSYNTHESIS MONOOXYGENASE COQ6, MITOCHONDRIAL"/>
    <property type="match status" value="1"/>
</dbReference>
<dbReference type="FunFam" id="3.50.50.60:FF:000021">
    <property type="entry name" value="Ubiquinone biosynthesis monooxygenase COQ6"/>
    <property type="match status" value="1"/>
</dbReference>
<evidence type="ECO:0000256" key="3">
    <source>
        <dbReference type="ARBA" id="ARBA00022630"/>
    </source>
</evidence>
<dbReference type="EMBL" id="JAHHIF010000011">
    <property type="protein sequence ID" value="MBW4544905.1"/>
    <property type="molecule type" value="Genomic_DNA"/>
</dbReference>
<dbReference type="SUPFAM" id="SSF51905">
    <property type="entry name" value="FAD/NAD(P)-binding domain"/>
    <property type="match status" value="1"/>
</dbReference>
<dbReference type="InterPro" id="IPR010971">
    <property type="entry name" value="UbiH/COQ6"/>
</dbReference>
<keyword evidence="6" id="KW-0503">Monooxygenase</keyword>
<keyword evidence="4" id="KW-0274">FAD</keyword>
<organism evidence="8 9">
    <name type="scientific">Symplocastrum torsivum CPER-KK1</name>
    <dbReference type="NCBI Taxonomy" id="450513"/>
    <lineage>
        <taxon>Bacteria</taxon>
        <taxon>Bacillati</taxon>
        <taxon>Cyanobacteriota</taxon>
        <taxon>Cyanophyceae</taxon>
        <taxon>Oscillatoriophycideae</taxon>
        <taxon>Oscillatoriales</taxon>
        <taxon>Microcoleaceae</taxon>
        <taxon>Symplocastrum</taxon>
    </lineage>
</organism>
<dbReference type="Proteomes" id="UP000753908">
    <property type="component" value="Unassembled WGS sequence"/>
</dbReference>
<dbReference type="InterPro" id="IPR002938">
    <property type="entry name" value="FAD-bd"/>
</dbReference>
<name>A0A951U9H7_9CYAN</name>
<dbReference type="NCBIfam" id="TIGR01988">
    <property type="entry name" value="Ubi-OHases"/>
    <property type="match status" value="1"/>
</dbReference>
<dbReference type="GO" id="GO:0016705">
    <property type="term" value="F:oxidoreductase activity, acting on paired donors, with incorporation or reduction of molecular oxygen"/>
    <property type="evidence" value="ECO:0007669"/>
    <property type="project" value="InterPro"/>
</dbReference>
<comment type="cofactor">
    <cofactor evidence="1">
        <name>FAD</name>
        <dbReference type="ChEBI" id="CHEBI:57692"/>
    </cofactor>
</comment>
<proteinExistence type="inferred from homology"/>
<feature type="domain" description="FAD-binding" evidence="7">
    <location>
        <begin position="19"/>
        <end position="359"/>
    </location>
</feature>
<comment type="caution">
    <text evidence="8">The sequence shown here is derived from an EMBL/GenBank/DDBJ whole genome shotgun (WGS) entry which is preliminary data.</text>
</comment>
<dbReference type="NCBIfam" id="NF005612">
    <property type="entry name" value="PRK07364.1"/>
    <property type="match status" value="1"/>
</dbReference>
<evidence type="ECO:0000259" key="7">
    <source>
        <dbReference type="Pfam" id="PF01494"/>
    </source>
</evidence>
<comment type="similarity">
    <text evidence="2">Belongs to the UbiH/COQ6 family.</text>
</comment>
<evidence type="ECO:0000313" key="9">
    <source>
        <dbReference type="Proteomes" id="UP000753908"/>
    </source>
</evidence>
<evidence type="ECO:0000256" key="6">
    <source>
        <dbReference type="ARBA" id="ARBA00023033"/>
    </source>
</evidence>
<dbReference type="GO" id="GO:0071949">
    <property type="term" value="F:FAD binding"/>
    <property type="evidence" value="ECO:0007669"/>
    <property type="project" value="InterPro"/>
</dbReference>
<keyword evidence="5" id="KW-0560">Oxidoreductase</keyword>
<evidence type="ECO:0000256" key="5">
    <source>
        <dbReference type="ARBA" id="ARBA00023002"/>
    </source>
</evidence>
<evidence type="ECO:0000313" key="8">
    <source>
        <dbReference type="EMBL" id="MBW4544905.1"/>
    </source>
</evidence>
<dbReference type="InterPro" id="IPR051205">
    <property type="entry name" value="UbiH/COQ6_monooxygenase"/>
</dbReference>
<dbReference type="InterPro" id="IPR036188">
    <property type="entry name" value="FAD/NAD-bd_sf"/>
</dbReference>
<dbReference type="Gene3D" id="3.50.50.60">
    <property type="entry name" value="FAD/NAD(P)-binding domain"/>
    <property type="match status" value="2"/>
</dbReference>
<dbReference type="PRINTS" id="PR00420">
    <property type="entry name" value="RNGMNOXGNASE"/>
</dbReference>